<evidence type="ECO:0000313" key="1">
    <source>
        <dbReference type="EMBL" id="KAH9780103.1"/>
    </source>
</evidence>
<organism evidence="1 2">
    <name type="scientific">Citrus sinensis</name>
    <name type="common">Sweet orange</name>
    <name type="synonym">Citrus aurantium var. sinensis</name>
    <dbReference type="NCBI Taxonomy" id="2711"/>
    <lineage>
        <taxon>Eukaryota</taxon>
        <taxon>Viridiplantae</taxon>
        <taxon>Streptophyta</taxon>
        <taxon>Embryophyta</taxon>
        <taxon>Tracheophyta</taxon>
        <taxon>Spermatophyta</taxon>
        <taxon>Magnoliopsida</taxon>
        <taxon>eudicotyledons</taxon>
        <taxon>Gunneridae</taxon>
        <taxon>Pentapetalae</taxon>
        <taxon>rosids</taxon>
        <taxon>malvids</taxon>
        <taxon>Sapindales</taxon>
        <taxon>Rutaceae</taxon>
        <taxon>Aurantioideae</taxon>
        <taxon>Citrus</taxon>
    </lineage>
</organism>
<name>A0ACB8M3N7_CITSI</name>
<protein>
    <submittedName>
        <fullName evidence="1">Uncharacterized protein</fullName>
    </submittedName>
</protein>
<gene>
    <name evidence="1" type="ORF">KPL71_007949</name>
</gene>
<dbReference type="EMBL" id="CM039172">
    <property type="protein sequence ID" value="KAH9780103.1"/>
    <property type="molecule type" value="Genomic_DNA"/>
</dbReference>
<reference evidence="2" key="1">
    <citation type="journal article" date="2023" name="Hortic. Res.">
        <title>A chromosome-level phased genome enabling allele-level studies in sweet orange: a case study on citrus Huanglongbing tolerance.</title>
        <authorList>
            <person name="Wu B."/>
            <person name="Yu Q."/>
            <person name="Deng Z."/>
            <person name="Duan Y."/>
            <person name="Luo F."/>
            <person name="Gmitter F. Jr."/>
        </authorList>
    </citation>
    <scope>NUCLEOTIDE SEQUENCE [LARGE SCALE GENOMIC DNA]</scope>
    <source>
        <strain evidence="2">cv. Valencia</strain>
    </source>
</reference>
<proteinExistence type="predicted"/>
<evidence type="ECO:0000313" key="2">
    <source>
        <dbReference type="Proteomes" id="UP000829398"/>
    </source>
</evidence>
<accession>A0ACB8M3N7</accession>
<dbReference type="Proteomes" id="UP000829398">
    <property type="component" value="Chromosome 3"/>
</dbReference>
<comment type="caution">
    <text evidence="1">The sequence shown here is derived from an EMBL/GenBank/DDBJ whole genome shotgun (WGS) entry which is preliminary data.</text>
</comment>
<keyword evidence="2" id="KW-1185">Reference proteome</keyword>
<sequence>MPNDDPNAHIANFLEICDTFKQNGVSDNAIRLRLFPFSLRDKAKQWLNSLPAGTITTWDGLAQKFLAKYFPPIIAIRNKLDNLNIQTQPQVCELCGENHTSVNCQVRSPFAPSSTKQAHYVSNFQRQQNNPYSNTYNPSWRNHPNLSWNNTQNALAPPPGFQPQEKKSNLKDALTQLTTNMSQFMTKTETTFQNKAASIRNLEVQVGQIANLLSIRQQGSLPRNTETNPREKVNAIVLWSGKQLDEPQKEAKKVDEGQAKDTTKVSKAINLEIPQPKPAAQVKAYVPPISFPQRLRKNNIDKQFLKFLDVFKKLHINIPFADALEQMLLYAKFMKEILSNKRKFEEHETVMLTEDCTAILQNKLPPKLKDPRSFNIPCTIGNTYFEKALCDLDVSINLMPFSVFKKLGLGEPKATTVTLQLEDRSIKYPRDIVEDVLVKVDKFIFPADFIVLDMAEDIKLPLILGRPFLATRRALIDVQEGKLILRVQNEQAIFNVYTPIKYPTELKECFQEDTMDRKMAKPFKDKHLSDPPDIYTIRKQSINEDPSPYFRGKRSNCKQLGQDPSRSSPSIHEPP</sequence>